<comment type="caution">
    <text evidence="3">The sequence shown here is derived from an EMBL/GenBank/DDBJ whole genome shotgun (WGS) entry which is preliminary data.</text>
</comment>
<evidence type="ECO:0000313" key="4">
    <source>
        <dbReference type="Proteomes" id="UP000688137"/>
    </source>
</evidence>
<dbReference type="EMBL" id="CAJJDM010000032">
    <property type="protein sequence ID" value="CAD8062275.1"/>
    <property type="molecule type" value="Genomic_DNA"/>
</dbReference>
<feature type="coiled-coil region" evidence="1">
    <location>
        <begin position="480"/>
        <end position="507"/>
    </location>
</feature>
<feature type="coiled-coil region" evidence="1">
    <location>
        <begin position="327"/>
        <end position="361"/>
    </location>
</feature>
<dbReference type="Proteomes" id="UP000688137">
    <property type="component" value="Unassembled WGS sequence"/>
</dbReference>
<gene>
    <name evidence="3" type="ORF">PPRIM_AZ9-3.1.T0330055</name>
</gene>
<sequence length="531" mass="62583">MSVHTSPKNSFLSSARTRPQTAVTSPRIPQIQISIPNDEQDQQIQINKYPATTSLTPKSLMKLQDRKFHVEPRSENISSNLRVTKEQAEIDPPEDYFEKEVQINQDEYEQFKKNFHRIVFDAFGNYIYTKPGPIDEEFKLQVSSALNTHKQTSRSLKKKLQIKTQSFQPKKTIENLVKSTSEMAKMNPRRRAILEIKQKAENSLYTMINNLAKEKVLSESKSQLEQVTQQMLIYIDKFTRENQELTDQLEMAKGKIFELQSSNESLNFKNIQLVKEIKNSKQKLDELKRSTVDVEKFIPQYNIMTKRFENFQAEKFIDRYDYFENQNLLLTKRVSDLELDIIQLEKQILHLQKDLEANQQINKHQYDMNFHSTTNKQDIPDQDYEQYKDMYLNLFKKILQIYSDWTTKSKALLPDKMDGGPRANLVEPLEMLQNIEKMITISSSEKLQSYLRKIIVSANQLQRKYLTENVNEKFDPDKIYERITKLVDNLKAQISNLQSQVQNYKQSSNCLTQIHTQRSKSFFHEKEQIQS</sequence>
<reference evidence="3" key="1">
    <citation type="submission" date="2021-01" db="EMBL/GenBank/DDBJ databases">
        <authorList>
            <consortium name="Genoscope - CEA"/>
            <person name="William W."/>
        </authorList>
    </citation>
    <scope>NUCLEOTIDE SEQUENCE</scope>
</reference>
<dbReference type="AlphaFoldDB" id="A0A8S1L7Q1"/>
<proteinExistence type="predicted"/>
<organism evidence="3 4">
    <name type="scientific">Paramecium primaurelia</name>
    <dbReference type="NCBI Taxonomy" id="5886"/>
    <lineage>
        <taxon>Eukaryota</taxon>
        <taxon>Sar</taxon>
        <taxon>Alveolata</taxon>
        <taxon>Ciliophora</taxon>
        <taxon>Intramacronucleata</taxon>
        <taxon>Oligohymenophorea</taxon>
        <taxon>Peniculida</taxon>
        <taxon>Parameciidae</taxon>
        <taxon>Paramecium</taxon>
    </lineage>
</organism>
<evidence type="ECO:0000256" key="2">
    <source>
        <dbReference type="SAM" id="MobiDB-lite"/>
    </source>
</evidence>
<feature type="region of interest" description="Disordered" evidence="2">
    <location>
        <begin position="1"/>
        <end position="29"/>
    </location>
</feature>
<evidence type="ECO:0000313" key="3">
    <source>
        <dbReference type="EMBL" id="CAD8062275.1"/>
    </source>
</evidence>
<keyword evidence="4" id="KW-1185">Reference proteome</keyword>
<feature type="compositionally biased region" description="Polar residues" evidence="2">
    <location>
        <begin position="1"/>
        <end position="24"/>
    </location>
</feature>
<dbReference type="OMA" id="FFHEKEQ"/>
<evidence type="ECO:0000256" key="1">
    <source>
        <dbReference type="SAM" id="Coils"/>
    </source>
</evidence>
<accession>A0A8S1L7Q1</accession>
<protein>
    <submittedName>
        <fullName evidence="3">Uncharacterized protein</fullName>
    </submittedName>
</protein>
<name>A0A8S1L7Q1_PARPR</name>
<feature type="coiled-coil region" evidence="1">
    <location>
        <begin position="235"/>
        <end position="290"/>
    </location>
</feature>
<keyword evidence="1" id="KW-0175">Coiled coil</keyword>